<comment type="caution">
    <text evidence="5">The sequence shown here is derived from an EMBL/GenBank/DDBJ whole genome shotgun (WGS) entry which is preliminary data.</text>
</comment>
<name>A0A848L1M0_9ACTN</name>
<evidence type="ECO:0000256" key="3">
    <source>
        <dbReference type="PROSITE-ProRule" id="PRU10038"/>
    </source>
</evidence>
<proteinExistence type="inferred from homology"/>
<reference evidence="5 6" key="1">
    <citation type="submission" date="2020-04" db="EMBL/GenBank/DDBJ databases">
        <title>Gordonia sp. nov. TBRC 11910.</title>
        <authorList>
            <person name="Suriyachadkun C."/>
        </authorList>
    </citation>
    <scope>NUCLEOTIDE SEQUENCE [LARGE SCALE GENOMIC DNA]</scope>
    <source>
        <strain evidence="5 6">TBRC 11910</strain>
    </source>
</reference>
<dbReference type="Gene3D" id="3.40.50.1820">
    <property type="entry name" value="alpha/beta hydrolase"/>
    <property type="match status" value="1"/>
</dbReference>
<gene>
    <name evidence="5" type="ORF">HH308_27160</name>
</gene>
<dbReference type="GO" id="GO:0016787">
    <property type="term" value="F:hydrolase activity"/>
    <property type="evidence" value="ECO:0007669"/>
    <property type="project" value="UniProtKB-KW"/>
</dbReference>
<dbReference type="Proteomes" id="UP000550729">
    <property type="component" value="Unassembled WGS sequence"/>
</dbReference>
<dbReference type="PANTHER" id="PTHR48081">
    <property type="entry name" value="AB HYDROLASE SUPERFAMILY PROTEIN C4A8.06C"/>
    <property type="match status" value="1"/>
</dbReference>
<organism evidence="5 6">
    <name type="scientific">Gordonia asplenii</name>
    <dbReference type="NCBI Taxonomy" id="2725283"/>
    <lineage>
        <taxon>Bacteria</taxon>
        <taxon>Bacillati</taxon>
        <taxon>Actinomycetota</taxon>
        <taxon>Actinomycetes</taxon>
        <taxon>Mycobacteriales</taxon>
        <taxon>Gordoniaceae</taxon>
        <taxon>Gordonia</taxon>
    </lineage>
</organism>
<dbReference type="SUPFAM" id="SSF53474">
    <property type="entry name" value="alpha/beta-Hydrolases"/>
    <property type="match status" value="1"/>
</dbReference>
<protein>
    <submittedName>
        <fullName evidence="5">Alpha/beta hydrolase</fullName>
    </submittedName>
</protein>
<evidence type="ECO:0000256" key="1">
    <source>
        <dbReference type="ARBA" id="ARBA00010515"/>
    </source>
</evidence>
<dbReference type="PROSITE" id="PS01174">
    <property type="entry name" value="LIPASE_GDXG_SER"/>
    <property type="match status" value="1"/>
</dbReference>
<dbReference type="InterPro" id="IPR029058">
    <property type="entry name" value="AB_hydrolase_fold"/>
</dbReference>
<comment type="similarity">
    <text evidence="1">Belongs to the 'GDXG' lipolytic enzyme family.</text>
</comment>
<dbReference type="InterPro" id="IPR013094">
    <property type="entry name" value="AB_hydrolase_3"/>
</dbReference>
<dbReference type="RefSeq" id="WP_170197414.1">
    <property type="nucleotide sequence ID" value="NZ_JABBNB010000044.1"/>
</dbReference>
<accession>A0A848L1M0</accession>
<dbReference type="InterPro" id="IPR050300">
    <property type="entry name" value="GDXG_lipolytic_enzyme"/>
</dbReference>
<sequence>MPIVAHRKPSAVSFPIWLGARAFLKPLLALYPLTDAWMKQLCLIDRFAGFAPQPRSVVFSTLTLAGRPADLMLPNGPSRRDDDTAILYLHGGAFVVGGPSTHRSVTTRLCRYAELPVFSLSYRQLPAGGVGTSVHDAYSAYQELVEQRGYRKIVIAGDSAGGFLCGKIVELAAANGLTPPVAMIGISPLLDLDLGTNPDRSSRSDAYLPQSKMAMLAPKFDWGPIPFAGTRRINTVDAALFPPTVMITAQNEMVEPDVIEFIERLDAAGVRALVHSYSWQVHAFPVLAPTGHPEVTHAIEAVASFAAEAIREARSSVDESQELTG</sequence>
<dbReference type="AlphaFoldDB" id="A0A848L1M0"/>
<dbReference type="Pfam" id="PF07859">
    <property type="entry name" value="Abhydrolase_3"/>
    <property type="match status" value="1"/>
</dbReference>
<evidence type="ECO:0000259" key="4">
    <source>
        <dbReference type="Pfam" id="PF07859"/>
    </source>
</evidence>
<feature type="active site" evidence="3">
    <location>
        <position position="159"/>
    </location>
</feature>
<dbReference type="PANTHER" id="PTHR48081:SF8">
    <property type="entry name" value="ALPHA_BETA HYDROLASE FOLD-3 DOMAIN-CONTAINING PROTEIN-RELATED"/>
    <property type="match status" value="1"/>
</dbReference>
<dbReference type="InterPro" id="IPR033140">
    <property type="entry name" value="Lipase_GDXG_put_SER_AS"/>
</dbReference>
<evidence type="ECO:0000313" key="5">
    <source>
        <dbReference type="EMBL" id="NMO04910.1"/>
    </source>
</evidence>
<keyword evidence="6" id="KW-1185">Reference proteome</keyword>
<dbReference type="EMBL" id="JABBNB010000044">
    <property type="protein sequence ID" value="NMO04910.1"/>
    <property type="molecule type" value="Genomic_DNA"/>
</dbReference>
<feature type="domain" description="Alpha/beta hydrolase fold-3" evidence="4">
    <location>
        <begin position="86"/>
        <end position="284"/>
    </location>
</feature>
<evidence type="ECO:0000313" key="6">
    <source>
        <dbReference type="Proteomes" id="UP000550729"/>
    </source>
</evidence>
<evidence type="ECO:0000256" key="2">
    <source>
        <dbReference type="ARBA" id="ARBA00022801"/>
    </source>
</evidence>
<keyword evidence="2 5" id="KW-0378">Hydrolase</keyword>